<proteinExistence type="predicted"/>
<evidence type="ECO:0000313" key="1">
    <source>
        <dbReference type="EMBL" id="EQD48219.1"/>
    </source>
</evidence>
<protein>
    <submittedName>
        <fullName evidence="1">Uncharacterized protein</fullName>
    </submittedName>
</protein>
<comment type="caution">
    <text evidence="1">The sequence shown here is derived from an EMBL/GenBank/DDBJ whole genome shotgun (WGS) entry which is preliminary data.</text>
</comment>
<accession>T1B5L0</accession>
<reference evidence="1" key="1">
    <citation type="submission" date="2013-08" db="EMBL/GenBank/DDBJ databases">
        <authorList>
            <person name="Mendez C."/>
            <person name="Richter M."/>
            <person name="Ferrer M."/>
            <person name="Sanchez J."/>
        </authorList>
    </citation>
    <scope>NUCLEOTIDE SEQUENCE</scope>
</reference>
<name>T1B5L0_9ZZZZ</name>
<reference evidence="1" key="2">
    <citation type="journal article" date="2014" name="ISME J.">
        <title>Microbial stratification in low pH oxic and suboxic macroscopic growths along an acid mine drainage.</title>
        <authorList>
            <person name="Mendez-Garcia C."/>
            <person name="Mesa V."/>
            <person name="Sprenger R.R."/>
            <person name="Richter M."/>
            <person name="Diez M.S."/>
            <person name="Solano J."/>
            <person name="Bargiela R."/>
            <person name="Golyshina O.V."/>
            <person name="Manteca A."/>
            <person name="Ramos J.L."/>
            <person name="Gallego J.R."/>
            <person name="Llorente I."/>
            <person name="Martins Dos Santos V.A."/>
            <person name="Jensen O.N."/>
            <person name="Pelaez A.I."/>
            <person name="Sanchez J."/>
            <person name="Ferrer M."/>
        </authorList>
    </citation>
    <scope>NUCLEOTIDE SEQUENCE</scope>
</reference>
<gene>
    <name evidence="1" type="ORF">B2A_08066</name>
</gene>
<dbReference type="EMBL" id="AUZZ01005804">
    <property type="protein sequence ID" value="EQD48219.1"/>
    <property type="molecule type" value="Genomic_DNA"/>
</dbReference>
<sequence>MQDRLLWMLIDSDQRQTLRALLSGQRLHPPAALRGAVRAALERLGLTRQALRLTGANRQSRSSDPHALLARAWLWQDSG</sequence>
<dbReference type="AlphaFoldDB" id="T1B5L0"/>
<feature type="non-terminal residue" evidence="1">
    <location>
        <position position="79"/>
    </location>
</feature>
<organism evidence="1">
    <name type="scientific">mine drainage metagenome</name>
    <dbReference type="NCBI Taxonomy" id="410659"/>
    <lineage>
        <taxon>unclassified sequences</taxon>
        <taxon>metagenomes</taxon>
        <taxon>ecological metagenomes</taxon>
    </lineage>
</organism>
<dbReference type="Pfam" id="PF13429">
    <property type="entry name" value="TPR_15"/>
    <property type="match status" value="1"/>
</dbReference>